<accession>A0ABN3VIR7</accession>
<comment type="caution">
    <text evidence="2">The sequence shown here is derived from an EMBL/GenBank/DDBJ whole genome shotgun (WGS) entry which is preliminary data.</text>
</comment>
<evidence type="ECO:0000256" key="1">
    <source>
        <dbReference type="SAM" id="MobiDB-lite"/>
    </source>
</evidence>
<dbReference type="Proteomes" id="UP001500979">
    <property type="component" value="Unassembled WGS sequence"/>
</dbReference>
<gene>
    <name evidence="2" type="ORF">GCM10010470_50560</name>
</gene>
<dbReference type="RefSeq" id="WP_344683757.1">
    <property type="nucleotide sequence ID" value="NZ_BAAAUX010000020.1"/>
</dbReference>
<feature type="region of interest" description="Disordered" evidence="1">
    <location>
        <begin position="1"/>
        <end position="118"/>
    </location>
</feature>
<name>A0ABN3VIR7_9PSEU</name>
<feature type="compositionally biased region" description="Basic and acidic residues" evidence="1">
    <location>
        <begin position="25"/>
        <end position="54"/>
    </location>
</feature>
<reference evidence="2 3" key="1">
    <citation type="journal article" date="2019" name="Int. J. Syst. Evol. Microbiol.">
        <title>The Global Catalogue of Microorganisms (GCM) 10K type strain sequencing project: providing services to taxonomists for standard genome sequencing and annotation.</title>
        <authorList>
            <consortium name="The Broad Institute Genomics Platform"/>
            <consortium name="The Broad Institute Genome Sequencing Center for Infectious Disease"/>
            <person name="Wu L."/>
            <person name="Ma J."/>
        </authorList>
    </citation>
    <scope>NUCLEOTIDE SEQUENCE [LARGE SCALE GENOMIC DNA]</scope>
    <source>
        <strain evidence="2 3">JCM 9383</strain>
    </source>
</reference>
<keyword evidence="3" id="KW-1185">Reference proteome</keyword>
<protein>
    <submittedName>
        <fullName evidence="2">Uncharacterized protein</fullName>
    </submittedName>
</protein>
<evidence type="ECO:0000313" key="2">
    <source>
        <dbReference type="EMBL" id="GAA2809197.1"/>
    </source>
</evidence>
<feature type="compositionally biased region" description="Polar residues" evidence="1">
    <location>
        <begin position="92"/>
        <end position="118"/>
    </location>
</feature>
<feature type="compositionally biased region" description="Basic and acidic residues" evidence="1">
    <location>
        <begin position="67"/>
        <end position="91"/>
    </location>
</feature>
<sequence length="118" mass="13097">MNESDQSMARLRDALGAAVSRGRRAQAEAHENSEGFRRRSREIGDRIRSGELKPEGTGSKRLQSAADYRDRVGLDVERFPAEESDVDDGKNVSESLESQEQTPSDGSDLDFSQAQILR</sequence>
<evidence type="ECO:0000313" key="3">
    <source>
        <dbReference type="Proteomes" id="UP001500979"/>
    </source>
</evidence>
<proteinExistence type="predicted"/>
<organism evidence="2 3">
    <name type="scientific">Saccharopolyspora taberi</name>
    <dbReference type="NCBI Taxonomy" id="60895"/>
    <lineage>
        <taxon>Bacteria</taxon>
        <taxon>Bacillati</taxon>
        <taxon>Actinomycetota</taxon>
        <taxon>Actinomycetes</taxon>
        <taxon>Pseudonocardiales</taxon>
        <taxon>Pseudonocardiaceae</taxon>
        <taxon>Saccharopolyspora</taxon>
    </lineage>
</organism>
<dbReference type="EMBL" id="BAAAUX010000020">
    <property type="protein sequence ID" value="GAA2809197.1"/>
    <property type="molecule type" value="Genomic_DNA"/>
</dbReference>